<dbReference type="AlphaFoldDB" id="A0A420W029"/>
<gene>
    <name evidence="9" type="ORF">D7322_07820</name>
</gene>
<evidence type="ECO:0000256" key="5">
    <source>
        <dbReference type="ARBA" id="ARBA00023237"/>
    </source>
</evidence>
<evidence type="ECO:0000256" key="3">
    <source>
        <dbReference type="ARBA" id="ARBA00022729"/>
    </source>
</evidence>
<reference evidence="9 10" key="1">
    <citation type="submission" date="2018-10" db="EMBL/GenBank/DDBJ databases">
        <title>Sphingobacterium sp. M05W1-28.</title>
        <authorList>
            <person name="Cai H."/>
        </authorList>
    </citation>
    <scope>NUCLEOTIDE SEQUENCE [LARGE SCALE GENOMIC DNA]</scope>
    <source>
        <strain evidence="9 10">M05W1-28</strain>
    </source>
</reference>
<sequence length="626" mass="71531">MKMKIQYKITQILLLVALGVTATSCSKYLDKSPDDQLTLEMIFKDKTRTEDWLAGVYSNVPDPYWGNTRTLGWDPLSDDMAPSTGWEQFGWSVIGMQTGNWNPSTSWDPNYWVELPKRIRSAYIFLDNVKPNPAQLVTEEEVNLMKAEARFMIAYYYTLLLETYGAIPFHLGLTDPNAPAEELMIGQTPFDQVVQWAEKELLNLSDILPPRYSAAQKYGRATSIMCLAVRARLLLFAASPLVNGNAAYSGFVNKKGEAIFNGTYTADKWKTAAAASKLLIEKAEAAGHKLYVEYNSDGTVDPFLSYQNMLFRRPQDGNEEILFARPECNIWEYDRHAQPRGTGGNGGLGITQSLVDAFFMENGRTIDDPLSGYKEKGFSKAAEIRNTRWTESQGNGKVTLEGTYNMYTHREPRFYISVLYNGAWYRRENRTTQFYSGNWDGGPTHDAPQNGYLVRKKVHPDHDPRNNTNPYRPGILYRLGEAYLNYAEALNEIEPNNADILKYVNLIRVRGGIPQYGAGKDALPVPTSQEEMRRVIRNERRVELNNEGIRYRDIRRWKIGETELNGNFYGMNFSGTEKDDNEANPKAFFKRSVYQKRIFTAKNYWFPIPQTEIDKNPNLVQNPGWN</sequence>
<evidence type="ECO:0000313" key="9">
    <source>
        <dbReference type="EMBL" id="RKO72006.1"/>
    </source>
</evidence>
<comment type="subcellular location">
    <subcellularLocation>
        <location evidence="1">Cell outer membrane</location>
    </subcellularLocation>
</comment>
<feature type="domain" description="SusD-like N-terminal" evidence="8">
    <location>
        <begin position="27"/>
        <end position="235"/>
    </location>
</feature>
<keyword evidence="3 6" id="KW-0732">Signal</keyword>
<feature type="chain" id="PRO_5019536933" evidence="6">
    <location>
        <begin position="23"/>
        <end position="626"/>
    </location>
</feature>
<evidence type="ECO:0000256" key="2">
    <source>
        <dbReference type="ARBA" id="ARBA00006275"/>
    </source>
</evidence>
<evidence type="ECO:0000256" key="6">
    <source>
        <dbReference type="SAM" id="SignalP"/>
    </source>
</evidence>
<comment type="caution">
    <text evidence="9">The sequence shown here is derived from an EMBL/GenBank/DDBJ whole genome shotgun (WGS) entry which is preliminary data.</text>
</comment>
<feature type="domain" description="RagB/SusD" evidence="7">
    <location>
        <begin position="338"/>
        <end position="625"/>
    </location>
</feature>
<dbReference type="Pfam" id="PF07980">
    <property type="entry name" value="SusD_RagB"/>
    <property type="match status" value="1"/>
</dbReference>
<evidence type="ECO:0000259" key="7">
    <source>
        <dbReference type="Pfam" id="PF07980"/>
    </source>
</evidence>
<comment type="similarity">
    <text evidence="2">Belongs to the SusD family.</text>
</comment>
<accession>A0A420W029</accession>
<dbReference type="EMBL" id="RBWS01000006">
    <property type="protein sequence ID" value="RKO72006.1"/>
    <property type="molecule type" value="Genomic_DNA"/>
</dbReference>
<keyword evidence="10" id="KW-1185">Reference proteome</keyword>
<dbReference type="SUPFAM" id="SSF48452">
    <property type="entry name" value="TPR-like"/>
    <property type="match status" value="1"/>
</dbReference>
<keyword evidence="4" id="KW-0472">Membrane</keyword>
<evidence type="ECO:0000256" key="4">
    <source>
        <dbReference type="ARBA" id="ARBA00023136"/>
    </source>
</evidence>
<dbReference type="InterPro" id="IPR011990">
    <property type="entry name" value="TPR-like_helical_dom_sf"/>
</dbReference>
<dbReference type="Proteomes" id="UP000282423">
    <property type="component" value="Unassembled WGS sequence"/>
</dbReference>
<keyword evidence="5" id="KW-0998">Cell outer membrane</keyword>
<feature type="signal peptide" evidence="6">
    <location>
        <begin position="1"/>
        <end position="22"/>
    </location>
</feature>
<dbReference type="InterPro" id="IPR012944">
    <property type="entry name" value="SusD_RagB_dom"/>
</dbReference>
<dbReference type="Pfam" id="PF14322">
    <property type="entry name" value="SusD-like_3"/>
    <property type="match status" value="1"/>
</dbReference>
<proteinExistence type="inferred from homology"/>
<evidence type="ECO:0000313" key="10">
    <source>
        <dbReference type="Proteomes" id="UP000282423"/>
    </source>
</evidence>
<dbReference type="PROSITE" id="PS51257">
    <property type="entry name" value="PROKAR_LIPOPROTEIN"/>
    <property type="match status" value="1"/>
</dbReference>
<dbReference type="GO" id="GO:0009279">
    <property type="term" value="C:cell outer membrane"/>
    <property type="evidence" value="ECO:0007669"/>
    <property type="project" value="UniProtKB-SubCell"/>
</dbReference>
<evidence type="ECO:0000256" key="1">
    <source>
        <dbReference type="ARBA" id="ARBA00004442"/>
    </source>
</evidence>
<dbReference type="OrthoDB" id="608091at2"/>
<name>A0A420W029_9SPHI</name>
<organism evidence="9 10">
    <name type="scientific">Sphingobacterium puteale</name>
    <dbReference type="NCBI Taxonomy" id="2420510"/>
    <lineage>
        <taxon>Bacteria</taxon>
        <taxon>Pseudomonadati</taxon>
        <taxon>Bacteroidota</taxon>
        <taxon>Sphingobacteriia</taxon>
        <taxon>Sphingobacteriales</taxon>
        <taxon>Sphingobacteriaceae</taxon>
        <taxon>Sphingobacterium</taxon>
    </lineage>
</organism>
<protein>
    <submittedName>
        <fullName evidence="9">RagB/SusD family nutrient uptake outer membrane protein</fullName>
    </submittedName>
</protein>
<dbReference type="Gene3D" id="1.25.40.390">
    <property type="match status" value="1"/>
</dbReference>
<evidence type="ECO:0000259" key="8">
    <source>
        <dbReference type="Pfam" id="PF14322"/>
    </source>
</evidence>
<dbReference type="InterPro" id="IPR033985">
    <property type="entry name" value="SusD-like_N"/>
</dbReference>